<dbReference type="HOGENOM" id="CLU_012160_2_0_1"/>
<keyword evidence="3 7" id="KW-0808">Transferase</keyword>
<dbReference type="Gene3D" id="3.40.220.10">
    <property type="entry name" value="Leucine Aminopeptidase, subunit E, domain 1"/>
    <property type="match status" value="2"/>
</dbReference>
<evidence type="ECO:0000256" key="5">
    <source>
        <dbReference type="ARBA" id="ARBA00023242"/>
    </source>
</evidence>
<reference evidence="10" key="3">
    <citation type="submission" date="2025-08" db="UniProtKB">
        <authorList>
            <consortium name="Ensembl"/>
        </authorList>
    </citation>
    <scope>IDENTIFICATION</scope>
</reference>
<keyword evidence="4 7" id="KW-0520">NAD</keyword>
<keyword evidence="5" id="KW-0539">Nucleus</keyword>
<protein>
    <recommendedName>
        <fullName evidence="7">Poly [ADP-ribose] polymerase</fullName>
        <shortName evidence="7">PARP</shortName>
        <ecNumber evidence="7">2.4.2.-</ecNumber>
    </recommendedName>
</protein>
<dbReference type="GO" id="GO:0003714">
    <property type="term" value="F:transcription corepressor activity"/>
    <property type="evidence" value="ECO:0000318"/>
    <property type="project" value="GO_Central"/>
</dbReference>
<dbReference type="Pfam" id="PF01661">
    <property type="entry name" value="Macro"/>
    <property type="match status" value="2"/>
</dbReference>
<evidence type="ECO:0000256" key="3">
    <source>
        <dbReference type="ARBA" id="ARBA00022679"/>
    </source>
</evidence>
<dbReference type="PANTHER" id="PTHR14453:SF67">
    <property type="entry name" value="POLY [ADP-RIBOSE] POLYMERASE"/>
    <property type="match status" value="1"/>
</dbReference>
<comment type="similarity">
    <text evidence="6">Belongs to the ARTD/PARP family.</text>
</comment>
<comment type="subcellular location">
    <subcellularLocation>
        <location evidence="1">Nucleus</location>
    </subcellularLocation>
</comment>
<dbReference type="InterPro" id="IPR043472">
    <property type="entry name" value="Macro_dom-like"/>
</dbReference>
<evidence type="ECO:0000256" key="2">
    <source>
        <dbReference type="ARBA" id="ARBA00022676"/>
    </source>
</evidence>
<evidence type="ECO:0000256" key="4">
    <source>
        <dbReference type="ARBA" id="ARBA00023027"/>
    </source>
</evidence>
<dbReference type="CDD" id="cd01439">
    <property type="entry name" value="TCCD_inducible_PARP_like"/>
    <property type="match status" value="1"/>
</dbReference>
<dbReference type="GO" id="GO:0003950">
    <property type="term" value="F:NAD+ poly-ADP-ribosyltransferase activity"/>
    <property type="evidence" value="ECO:0000318"/>
    <property type="project" value="GO_Central"/>
</dbReference>
<dbReference type="PROSITE" id="PS51059">
    <property type="entry name" value="PARP_CATALYTIC"/>
    <property type="match status" value="1"/>
</dbReference>
<dbReference type="GO" id="GO:0005737">
    <property type="term" value="C:cytoplasm"/>
    <property type="evidence" value="ECO:0000318"/>
    <property type="project" value="GO_Central"/>
</dbReference>
<accession>F6U0A7</accession>
<dbReference type="Proteomes" id="UP000008144">
    <property type="component" value="Chromosome 9"/>
</dbReference>
<dbReference type="SUPFAM" id="SSF52949">
    <property type="entry name" value="Macro domain-like"/>
    <property type="match status" value="2"/>
</dbReference>
<dbReference type="PROSITE" id="PS51154">
    <property type="entry name" value="MACRO"/>
    <property type="match status" value="2"/>
</dbReference>
<dbReference type="Gene3D" id="3.90.228.10">
    <property type="match status" value="1"/>
</dbReference>
<evidence type="ECO:0000256" key="6">
    <source>
        <dbReference type="ARBA" id="ARBA00024347"/>
    </source>
</evidence>
<sequence>CNFIIHAVGPRWSDHSHSMCCSYLQSCINYSMEEAEKQQLNSIAIPAISCGVFGGDPSVCIPLIVNTVLDYFTQNRNSSINQVDFVEMTSDSILKDFVNALGALKVVEDEQSAILKVSPVKNQVVVVQKEAISQSDTLTLGSISISVSQGDLTRDNSDAIVNSTNPHFDLTQGMVSKAILKNGGQSILHECRNQQGHWNTPTLRVTSGGNLPCRYVFHIVTPNDIKQIATVLLEVFKTADMLGLATLAIPALGTGNLRIGGTKVAQCIRGAIKEYVDSNTPANLNTIKVVIFQQSMVAEFRKVLKDKGICICLIFKQNCHIISCNVPSNWEPMKDEGMIKVLIKPGTVEYNRVMSKFNHSKTIILVKQLERIQHKSQYKQFVAKKNEVESRMKKDNVQMEVVKELFHGTQFDVSEKIYVQGFDRNFAGANAATVYGKGVYFALNATYSSRYAAPNPNMGNQCKMFLADVVTGEYCLGNQNLIAPPPRQTASNKSQLYDSVVDNMASPTIYVVFKDASAYPKYLLTYTS</sequence>
<dbReference type="AlphaFoldDB" id="F6U0A7"/>
<keyword evidence="11" id="KW-1185">Reference proteome</keyword>
<organism evidence="10 11">
    <name type="scientific">Ciona intestinalis</name>
    <name type="common">Transparent sea squirt</name>
    <name type="synonym">Ascidia intestinalis</name>
    <dbReference type="NCBI Taxonomy" id="7719"/>
    <lineage>
        <taxon>Eukaryota</taxon>
        <taxon>Metazoa</taxon>
        <taxon>Chordata</taxon>
        <taxon>Tunicata</taxon>
        <taxon>Ascidiacea</taxon>
        <taxon>Phlebobranchia</taxon>
        <taxon>Cionidae</taxon>
        <taxon>Ciona</taxon>
    </lineage>
</organism>
<dbReference type="Ensembl" id="ENSCINT00000025863.2">
    <property type="protein sequence ID" value="ENSCINP00000025617.2"/>
    <property type="gene ID" value="ENSCING00000014082.2"/>
</dbReference>
<evidence type="ECO:0000313" key="10">
    <source>
        <dbReference type="Ensembl" id="ENSCINP00000025617.2"/>
    </source>
</evidence>
<dbReference type="SMART" id="SM00506">
    <property type="entry name" value="A1pp"/>
    <property type="match status" value="1"/>
</dbReference>
<proteinExistence type="inferred from homology"/>
<evidence type="ECO:0000313" key="11">
    <source>
        <dbReference type="Proteomes" id="UP000008144"/>
    </source>
</evidence>
<evidence type="ECO:0000259" key="8">
    <source>
        <dbReference type="PROSITE" id="PS51059"/>
    </source>
</evidence>
<dbReference type="GO" id="GO:0010629">
    <property type="term" value="P:negative regulation of gene expression"/>
    <property type="evidence" value="ECO:0000318"/>
    <property type="project" value="GO_Central"/>
</dbReference>
<dbReference type="PANTHER" id="PTHR14453">
    <property type="entry name" value="PARP/ZINC FINGER CCCH TYPE DOMAIN CONTAINING PROTEIN"/>
    <property type="match status" value="1"/>
</dbReference>
<reference evidence="11" key="1">
    <citation type="journal article" date="2002" name="Science">
        <title>The draft genome of Ciona intestinalis: insights into chordate and vertebrate origins.</title>
        <authorList>
            <person name="Dehal P."/>
            <person name="Satou Y."/>
            <person name="Campbell R.K."/>
            <person name="Chapman J."/>
            <person name="Degnan B."/>
            <person name="De Tomaso A."/>
            <person name="Davidson B."/>
            <person name="Di Gregorio A."/>
            <person name="Gelpke M."/>
            <person name="Goodstein D.M."/>
            <person name="Harafuji N."/>
            <person name="Hastings K.E."/>
            <person name="Ho I."/>
            <person name="Hotta K."/>
            <person name="Huang W."/>
            <person name="Kawashima T."/>
            <person name="Lemaire P."/>
            <person name="Martinez D."/>
            <person name="Meinertzhagen I.A."/>
            <person name="Necula S."/>
            <person name="Nonaka M."/>
            <person name="Putnam N."/>
            <person name="Rash S."/>
            <person name="Saiga H."/>
            <person name="Satake M."/>
            <person name="Terry A."/>
            <person name="Yamada L."/>
            <person name="Wang H.G."/>
            <person name="Awazu S."/>
            <person name="Azumi K."/>
            <person name="Boore J."/>
            <person name="Branno M."/>
            <person name="Chin-Bow S."/>
            <person name="DeSantis R."/>
            <person name="Doyle S."/>
            <person name="Francino P."/>
            <person name="Keys D.N."/>
            <person name="Haga S."/>
            <person name="Hayashi H."/>
            <person name="Hino K."/>
            <person name="Imai K.S."/>
            <person name="Inaba K."/>
            <person name="Kano S."/>
            <person name="Kobayashi K."/>
            <person name="Kobayashi M."/>
            <person name="Lee B.I."/>
            <person name="Makabe K.W."/>
            <person name="Manohar C."/>
            <person name="Matassi G."/>
            <person name="Medina M."/>
            <person name="Mochizuki Y."/>
            <person name="Mount S."/>
            <person name="Morishita T."/>
            <person name="Miura S."/>
            <person name="Nakayama A."/>
            <person name="Nishizaka S."/>
            <person name="Nomoto H."/>
            <person name="Ohta F."/>
            <person name="Oishi K."/>
            <person name="Rigoutsos I."/>
            <person name="Sano M."/>
            <person name="Sasaki A."/>
            <person name="Sasakura Y."/>
            <person name="Shoguchi E."/>
            <person name="Shin-i T."/>
            <person name="Spagnuolo A."/>
            <person name="Stainier D."/>
            <person name="Suzuki M.M."/>
            <person name="Tassy O."/>
            <person name="Takatori N."/>
            <person name="Tokuoka M."/>
            <person name="Yagi K."/>
            <person name="Yoshizaki F."/>
            <person name="Wada S."/>
            <person name="Zhang C."/>
            <person name="Hyatt P.D."/>
            <person name="Larimer F."/>
            <person name="Detter C."/>
            <person name="Doggett N."/>
            <person name="Glavina T."/>
            <person name="Hawkins T."/>
            <person name="Richardson P."/>
            <person name="Lucas S."/>
            <person name="Kohara Y."/>
            <person name="Levine M."/>
            <person name="Satoh N."/>
            <person name="Rokhsar D.S."/>
        </authorList>
    </citation>
    <scope>NUCLEOTIDE SEQUENCE [LARGE SCALE GENOMIC DNA]</scope>
</reference>
<dbReference type="InterPro" id="IPR052056">
    <property type="entry name" value="Mono-ARTD/PARP"/>
</dbReference>
<feature type="domain" description="PARP catalytic" evidence="8">
    <location>
        <begin position="326"/>
        <end position="528"/>
    </location>
</feature>
<dbReference type="InParanoid" id="F6U0A7"/>
<dbReference type="InterPro" id="IPR012317">
    <property type="entry name" value="Poly(ADP-ribose)pol_cat_dom"/>
</dbReference>
<name>F6U0A7_CIOIN</name>
<dbReference type="EMBL" id="EAAA01002856">
    <property type="status" value="NOT_ANNOTATED_CDS"/>
    <property type="molecule type" value="Genomic_DNA"/>
</dbReference>
<keyword evidence="2 7" id="KW-0328">Glycosyltransferase</keyword>
<evidence type="ECO:0000256" key="1">
    <source>
        <dbReference type="ARBA" id="ARBA00004123"/>
    </source>
</evidence>
<evidence type="ECO:0000256" key="7">
    <source>
        <dbReference type="RuleBase" id="RU362114"/>
    </source>
</evidence>
<reference evidence="10" key="2">
    <citation type="journal article" date="2008" name="Genome Biol.">
        <title>Improved genome assembly and evidence-based global gene model set for the chordate Ciona intestinalis: new insight into intron and operon populations.</title>
        <authorList>
            <person name="Satou Y."/>
            <person name="Mineta K."/>
            <person name="Ogasawara M."/>
            <person name="Sasakura Y."/>
            <person name="Shoguchi E."/>
            <person name="Ueno K."/>
            <person name="Yamada L."/>
            <person name="Matsumoto J."/>
            <person name="Wasserscheid J."/>
            <person name="Dewar K."/>
            <person name="Wiley G.B."/>
            <person name="Macmil S.L."/>
            <person name="Roe B.A."/>
            <person name="Zeller R.W."/>
            <person name="Hastings K.E."/>
            <person name="Lemaire P."/>
            <person name="Lindquist E."/>
            <person name="Endo T."/>
            <person name="Hotta K."/>
            <person name="Inaba K."/>
        </authorList>
    </citation>
    <scope>NUCLEOTIDE SEQUENCE [LARGE SCALE GENOMIC DNA]</scope>
    <source>
        <strain evidence="10">wild type</strain>
    </source>
</reference>
<dbReference type="Pfam" id="PF00644">
    <property type="entry name" value="PARP"/>
    <property type="match status" value="1"/>
</dbReference>
<dbReference type="GO" id="GO:0005634">
    <property type="term" value="C:nucleus"/>
    <property type="evidence" value="ECO:0000318"/>
    <property type="project" value="GO_Central"/>
</dbReference>
<reference evidence="10" key="4">
    <citation type="submission" date="2025-09" db="UniProtKB">
        <authorList>
            <consortium name="Ensembl"/>
        </authorList>
    </citation>
    <scope>IDENTIFICATION</scope>
</reference>
<dbReference type="SUPFAM" id="SSF56399">
    <property type="entry name" value="ADP-ribosylation"/>
    <property type="match status" value="1"/>
</dbReference>
<dbReference type="EC" id="2.4.2.-" evidence="7"/>
<dbReference type="InterPro" id="IPR002589">
    <property type="entry name" value="Macro_dom"/>
</dbReference>
<feature type="domain" description="Macro" evidence="9">
    <location>
        <begin position="132"/>
        <end position="308"/>
    </location>
</feature>
<dbReference type="GeneTree" id="ENSGT00940000164121"/>
<dbReference type="STRING" id="7719.ENSCINP00000025617"/>
<dbReference type="OMA" id="NDDEGCQ"/>
<feature type="domain" description="Macro" evidence="9">
    <location>
        <begin position="1"/>
        <end position="101"/>
    </location>
</feature>
<evidence type="ECO:0000259" key="9">
    <source>
        <dbReference type="PROSITE" id="PS51154"/>
    </source>
</evidence>